<sequence length="141" mass="16031">MQFTPVLLKAPRPETILADDATLGEKIRHKRLQDKLTQKEAAVLIGVGAFTVLNWEKGNTTPLPKEWPGLIRFLGYVPLPKPASLSDRLHYVRCIRGWSIKEAGSAAGIHEETWGYWERGQNLPQKRMKERIERFLASEIG</sequence>
<evidence type="ECO:0000256" key="1">
    <source>
        <dbReference type="ARBA" id="ARBA00023125"/>
    </source>
</evidence>
<dbReference type="PANTHER" id="PTHR46558:SF11">
    <property type="entry name" value="HTH-TYPE TRANSCRIPTIONAL REGULATOR XRE"/>
    <property type="match status" value="1"/>
</dbReference>
<dbReference type="SUPFAM" id="SSF47413">
    <property type="entry name" value="lambda repressor-like DNA-binding domains"/>
    <property type="match status" value="2"/>
</dbReference>
<dbReference type="InterPro" id="IPR010982">
    <property type="entry name" value="Lambda_DNA-bd_dom_sf"/>
</dbReference>
<dbReference type="GO" id="GO:0003677">
    <property type="term" value="F:DNA binding"/>
    <property type="evidence" value="ECO:0007669"/>
    <property type="project" value="UniProtKB-KW"/>
</dbReference>
<protein>
    <submittedName>
        <fullName evidence="3">Transcriptional repressor DicA</fullName>
    </submittedName>
</protein>
<evidence type="ECO:0000313" key="3">
    <source>
        <dbReference type="EMBL" id="OIR03568.1"/>
    </source>
</evidence>
<dbReference type="CDD" id="cd00093">
    <property type="entry name" value="HTH_XRE"/>
    <property type="match status" value="2"/>
</dbReference>
<dbReference type="PROSITE" id="PS50943">
    <property type="entry name" value="HTH_CROC1"/>
    <property type="match status" value="1"/>
</dbReference>
<accession>A0A1J5SHQ9</accession>
<dbReference type="Pfam" id="PF01381">
    <property type="entry name" value="HTH_3"/>
    <property type="match status" value="1"/>
</dbReference>
<dbReference type="InterPro" id="IPR001387">
    <property type="entry name" value="Cro/C1-type_HTH"/>
</dbReference>
<dbReference type="AlphaFoldDB" id="A0A1J5SHQ9"/>
<name>A0A1J5SHQ9_9ZZZZ</name>
<dbReference type="SMART" id="SM00530">
    <property type="entry name" value="HTH_XRE"/>
    <property type="match status" value="2"/>
</dbReference>
<comment type="caution">
    <text evidence="3">The sequence shown here is derived from an EMBL/GenBank/DDBJ whole genome shotgun (WGS) entry which is preliminary data.</text>
</comment>
<dbReference type="PANTHER" id="PTHR46558">
    <property type="entry name" value="TRACRIPTIONAL REGULATORY PROTEIN-RELATED-RELATED"/>
    <property type="match status" value="1"/>
</dbReference>
<dbReference type="EMBL" id="MLJW01000065">
    <property type="protein sequence ID" value="OIR03568.1"/>
    <property type="molecule type" value="Genomic_DNA"/>
</dbReference>
<organism evidence="3">
    <name type="scientific">mine drainage metagenome</name>
    <dbReference type="NCBI Taxonomy" id="410659"/>
    <lineage>
        <taxon>unclassified sequences</taxon>
        <taxon>metagenomes</taxon>
        <taxon>ecological metagenomes</taxon>
    </lineage>
</organism>
<feature type="domain" description="HTH cro/C1-type" evidence="2">
    <location>
        <begin position="27"/>
        <end position="62"/>
    </location>
</feature>
<proteinExistence type="predicted"/>
<reference evidence="3" key="1">
    <citation type="submission" date="2016-10" db="EMBL/GenBank/DDBJ databases">
        <title>Sequence of Gallionella enrichment culture.</title>
        <authorList>
            <person name="Poehlein A."/>
            <person name="Muehling M."/>
            <person name="Daniel R."/>
        </authorList>
    </citation>
    <scope>NUCLEOTIDE SEQUENCE</scope>
</reference>
<dbReference type="Gene3D" id="1.10.260.40">
    <property type="entry name" value="lambda repressor-like DNA-binding domains"/>
    <property type="match status" value="2"/>
</dbReference>
<evidence type="ECO:0000259" key="2">
    <source>
        <dbReference type="PROSITE" id="PS50943"/>
    </source>
</evidence>
<keyword evidence="1" id="KW-0238">DNA-binding</keyword>
<gene>
    <name evidence="3" type="ORF">GALL_144270</name>
</gene>